<gene>
    <name evidence="1" type="ORF">CCHLO57077_00007390</name>
</gene>
<reference evidence="1" key="1">
    <citation type="submission" date="2023-01" db="EMBL/GenBank/DDBJ databases">
        <authorList>
            <person name="Piombo E."/>
        </authorList>
    </citation>
    <scope>NUCLEOTIDE SEQUENCE</scope>
</reference>
<dbReference type="Proteomes" id="UP001160390">
    <property type="component" value="Unassembled WGS sequence"/>
</dbReference>
<name>A0AA35M9A7_9HYPO</name>
<dbReference type="AlphaFoldDB" id="A0AA35M9A7"/>
<protein>
    <submittedName>
        <fullName evidence="1">Uncharacterized protein</fullName>
    </submittedName>
</protein>
<evidence type="ECO:0000313" key="2">
    <source>
        <dbReference type="Proteomes" id="UP001160390"/>
    </source>
</evidence>
<dbReference type="EMBL" id="CABFNP030001239">
    <property type="protein sequence ID" value="CAI6092932.1"/>
    <property type="molecule type" value="Genomic_DNA"/>
</dbReference>
<comment type="caution">
    <text evidence="1">The sequence shown here is derived from an EMBL/GenBank/DDBJ whole genome shotgun (WGS) entry which is preliminary data.</text>
</comment>
<evidence type="ECO:0000313" key="1">
    <source>
        <dbReference type="EMBL" id="CAI6092932.1"/>
    </source>
</evidence>
<organism evidence="1 2">
    <name type="scientific">Clonostachys chloroleuca</name>
    <dbReference type="NCBI Taxonomy" id="1926264"/>
    <lineage>
        <taxon>Eukaryota</taxon>
        <taxon>Fungi</taxon>
        <taxon>Dikarya</taxon>
        <taxon>Ascomycota</taxon>
        <taxon>Pezizomycotina</taxon>
        <taxon>Sordariomycetes</taxon>
        <taxon>Hypocreomycetidae</taxon>
        <taxon>Hypocreales</taxon>
        <taxon>Bionectriaceae</taxon>
        <taxon>Clonostachys</taxon>
    </lineage>
</organism>
<proteinExistence type="predicted"/>
<accession>A0AA35M9A7</accession>
<keyword evidence="2" id="KW-1185">Reference proteome</keyword>
<sequence>MLALCVNDDDGGTEAVTAFRIKERLENESIQLLSKYLLKDIWLLLHYTFDVKTHPWDFEDQIGSACCEEPQ</sequence>